<keyword evidence="1" id="KW-0175">Coiled coil</keyword>
<evidence type="ECO:0000256" key="2">
    <source>
        <dbReference type="SAM" id="MobiDB-lite"/>
    </source>
</evidence>
<feature type="region of interest" description="Disordered" evidence="2">
    <location>
        <begin position="1"/>
        <end position="47"/>
    </location>
</feature>
<accession>A0A9J7M500</accession>
<protein>
    <submittedName>
        <fullName evidence="5">Basal body-orientation factor 1-like</fullName>
    </submittedName>
</protein>
<keyword evidence="4" id="KW-1185">Reference proteome</keyword>
<evidence type="ECO:0000259" key="3">
    <source>
        <dbReference type="Pfam" id="PF14988"/>
    </source>
</evidence>
<feature type="compositionally biased region" description="Basic residues" evidence="2">
    <location>
        <begin position="1"/>
        <end position="18"/>
    </location>
</feature>
<name>A0A9J7M500_BRAFL</name>
<evidence type="ECO:0000256" key="1">
    <source>
        <dbReference type="ARBA" id="ARBA00023054"/>
    </source>
</evidence>
<dbReference type="AlphaFoldDB" id="A0A9J7M500"/>
<sequence>MPPKKKGKGGKKGKKGKKGKGDKGDGDEAAGTAAPSAEPPEGEDREELLAKQLQSVNDELAEKKRRVEELRKENEWLQQEAHQTRVESHEYMSYMAKKTHKRQSTIVSLSDQNQKEIEKLQQEKSEVLAEYEQKKAGLRQLLLERENELAKTKKELQELDEFKKLQADQISRIKDLEREVLKMRGVHSDTLQQLKAQFLKEKSDYQHESDQRITSMGKLANKEAARCLDEHTQMIKLENRQLRHELLNLIKETRALHEHKLRLEDQRKELLREQQYAKDLAVLRSARQHKVLKSFGLLEDQQGEGEPEEY</sequence>
<dbReference type="InterPro" id="IPR032777">
    <property type="entry name" value="DUF4515"/>
</dbReference>
<reference evidence="4" key="1">
    <citation type="journal article" date="2020" name="Nat. Ecol. Evol.">
        <title>Deeply conserved synteny resolves early events in vertebrate evolution.</title>
        <authorList>
            <person name="Simakov O."/>
            <person name="Marletaz F."/>
            <person name="Yue J.X."/>
            <person name="O'Connell B."/>
            <person name="Jenkins J."/>
            <person name="Brandt A."/>
            <person name="Calef R."/>
            <person name="Tung C.H."/>
            <person name="Huang T.K."/>
            <person name="Schmutz J."/>
            <person name="Satoh N."/>
            <person name="Yu J.K."/>
            <person name="Putnam N.H."/>
            <person name="Green R.E."/>
            <person name="Rokhsar D.S."/>
        </authorList>
    </citation>
    <scope>NUCLEOTIDE SEQUENCE [LARGE SCALE GENOMIC DNA]</scope>
    <source>
        <strain evidence="4">S238N-H82</strain>
    </source>
</reference>
<dbReference type="PANTHER" id="PTHR14845:SF0">
    <property type="entry name" value="DUF4515 DOMAIN-CONTAINING PROTEIN"/>
    <property type="match status" value="1"/>
</dbReference>
<gene>
    <name evidence="5" type="primary">LOC118428745</name>
</gene>
<dbReference type="KEGG" id="bfo:118428745"/>
<dbReference type="Proteomes" id="UP000001554">
    <property type="component" value="Chromosome 13"/>
</dbReference>
<organism evidence="4 5">
    <name type="scientific">Branchiostoma floridae</name>
    <name type="common">Florida lancelet</name>
    <name type="synonym">Amphioxus</name>
    <dbReference type="NCBI Taxonomy" id="7739"/>
    <lineage>
        <taxon>Eukaryota</taxon>
        <taxon>Metazoa</taxon>
        <taxon>Chordata</taxon>
        <taxon>Cephalochordata</taxon>
        <taxon>Leptocardii</taxon>
        <taxon>Amphioxiformes</taxon>
        <taxon>Branchiostomatidae</taxon>
        <taxon>Branchiostoma</taxon>
    </lineage>
</organism>
<dbReference type="OMA" id="HHTRRQL"/>
<reference evidence="5" key="2">
    <citation type="submission" date="2025-08" db="UniProtKB">
        <authorList>
            <consortium name="RefSeq"/>
        </authorList>
    </citation>
    <scope>IDENTIFICATION</scope>
    <source>
        <strain evidence="5">S238N-H82</strain>
        <tissue evidence="5">Testes</tissue>
    </source>
</reference>
<dbReference type="OrthoDB" id="2129492at2759"/>
<feature type="domain" description="DUF4515" evidence="3">
    <location>
        <begin position="88"/>
        <end position="278"/>
    </location>
</feature>
<proteinExistence type="predicted"/>
<dbReference type="RefSeq" id="XP_035694827.1">
    <property type="nucleotide sequence ID" value="XM_035838934.1"/>
</dbReference>
<dbReference type="GeneID" id="118428745"/>
<evidence type="ECO:0000313" key="5">
    <source>
        <dbReference type="RefSeq" id="XP_035694827.1"/>
    </source>
</evidence>
<dbReference type="Pfam" id="PF14988">
    <property type="entry name" value="DUF4515"/>
    <property type="match status" value="1"/>
</dbReference>
<evidence type="ECO:0000313" key="4">
    <source>
        <dbReference type="Proteomes" id="UP000001554"/>
    </source>
</evidence>
<dbReference type="PANTHER" id="PTHR14845">
    <property type="entry name" value="COILED-COIL DOMAIN-CONTAINING 166"/>
    <property type="match status" value="1"/>
</dbReference>